<dbReference type="Proteomes" id="UP000184363">
    <property type="component" value="Unassembled WGS sequence"/>
</dbReference>
<accession>A0A1M6TLQ1</accession>
<gene>
    <name evidence="3" type="ORF">SAMN05443637_108118</name>
</gene>
<dbReference type="EMBL" id="FRAP01000008">
    <property type="protein sequence ID" value="SHK57864.1"/>
    <property type="molecule type" value="Genomic_DNA"/>
</dbReference>
<keyword evidence="4" id="KW-1185">Reference proteome</keyword>
<dbReference type="STRING" id="1848.SAMN05443637_108118"/>
<comment type="similarity">
    <text evidence="1">Belongs to the AHA1 family.</text>
</comment>
<dbReference type="OrthoDB" id="9803476at2"/>
<name>A0A1M6TLQ1_PSETH</name>
<sequence>MTGLDQVDGRSVLRMERRIAHPVERVWRAITEPAGLAAWFPSPVTIELRPGGRVDYGDGPDGAVTALDPPRLIAFTWDTDHLRFELEPDGDATLLRLVHTFDDHGGAARFAAGWHACLDGLGALLDGDAVVDPGAFDHAATHEHYFAEFGLDEPVVTDGPDGWQVQVQRQLVRPVEEVAPKLPADGDGVRWELGEGTGHGARLVVTWSGGDAAACEAARADLLRRVRELVAALA</sequence>
<feature type="domain" description="Activator of Hsp90 ATPase homologue 1/2-like C-terminal" evidence="2">
    <location>
        <begin position="21"/>
        <end position="125"/>
    </location>
</feature>
<organism evidence="3 4">
    <name type="scientific">Pseudonocardia thermophila</name>
    <dbReference type="NCBI Taxonomy" id="1848"/>
    <lineage>
        <taxon>Bacteria</taxon>
        <taxon>Bacillati</taxon>
        <taxon>Actinomycetota</taxon>
        <taxon>Actinomycetes</taxon>
        <taxon>Pseudonocardiales</taxon>
        <taxon>Pseudonocardiaceae</taxon>
        <taxon>Pseudonocardia</taxon>
    </lineage>
</organism>
<dbReference type="Gene3D" id="3.30.530.20">
    <property type="match status" value="1"/>
</dbReference>
<evidence type="ECO:0000259" key="2">
    <source>
        <dbReference type="Pfam" id="PF08327"/>
    </source>
</evidence>
<evidence type="ECO:0000313" key="3">
    <source>
        <dbReference type="EMBL" id="SHK57864.1"/>
    </source>
</evidence>
<dbReference type="Pfam" id="PF08327">
    <property type="entry name" value="AHSA1"/>
    <property type="match status" value="1"/>
</dbReference>
<proteinExistence type="inferred from homology"/>
<dbReference type="InterPro" id="IPR013538">
    <property type="entry name" value="ASHA1/2-like_C"/>
</dbReference>
<dbReference type="AlphaFoldDB" id="A0A1M6TLQ1"/>
<dbReference type="RefSeq" id="WP_073457226.1">
    <property type="nucleotide sequence ID" value="NZ_FRAP01000008.1"/>
</dbReference>
<dbReference type="CDD" id="cd08899">
    <property type="entry name" value="SRPBCC_CalC_Aha1-like_6"/>
    <property type="match status" value="1"/>
</dbReference>
<reference evidence="3 4" key="1">
    <citation type="submission" date="2016-11" db="EMBL/GenBank/DDBJ databases">
        <authorList>
            <person name="Jaros S."/>
            <person name="Januszkiewicz K."/>
            <person name="Wedrychowicz H."/>
        </authorList>
    </citation>
    <scope>NUCLEOTIDE SEQUENCE [LARGE SCALE GENOMIC DNA]</scope>
    <source>
        <strain evidence="3 4">DSM 43832</strain>
    </source>
</reference>
<evidence type="ECO:0000256" key="1">
    <source>
        <dbReference type="ARBA" id="ARBA00006817"/>
    </source>
</evidence>
<dbReference type="InterPro" id="IPR023393">
    <property type="entry name" value="START-like_dom_sf"/>
</dbReference>
<protein>
    <submittedName>
        <fullName evidence="3">Uncharacterized conserved protein YndB, AHSA1/START domain</fullName>
    </submittedName>
</protein>
<dbReference type="SUPFAM" id="SSF55961">
    <property type="entry name" value="Bet v1-like"/>
    <property type="match status" value="1"/>
</dbReference>
<evidence type="ECO:0000313" key="4">
    <source>
        <dbReference type="Proteomes" id="UP000184363"/>
    </source>
</evidence>